<evidence type="ECO:0000313" key="1">
    <source>
        <dbReference type="EMBL" id="GIX84758.1"/>
    </source>
</evidence>
<dbReference type="EMBL" id="BPLR01003450">
    <property type="protein sequence ID" value="GIX84758.1"/>
    <property type="molecule type" value="Genomic_DNA"/>
</dbReference>
<evidence type="ECO:0000313" key="2">
    <source>
        <dbReference type="Proteomes" id="UP001054945"/>
    </source>
</evidence>
<sequence length="82" mass="9621">MLDHNILNTLLILKYPTRQSRRRCQQEVTEEKNNPGIPPQCPHIPRTFCHWYAISPRMSDGAAENTLFCSTSYDTRGRWWGD</sequence>
<gene>
    <name evidence="1" type="ORF">CEXT_401451</name>
</gene>
<dbReference type="Proteomes" id="UP001054945">
    <property type="component" value="Unassembled WGS sequence"/>
</dbReference>
<reference evidence="1 2" key="1">
    <citation type="submission" date="2021-06" db="EMBL/GenBank/DDBJ databases">
        <title>Caerostris extrusa draft genome.</title>
        <authorList>
            <person name="Kono N."/>
            <person name="Arakawa K."/>
        </authorList>
    </citation>
    <scope>NUCLEOTIDE SEQUENCE [LARGE SCALE GENOMIC DNA]</scope>
</reference>
<comment type="caution">
    <text evidence="1">The sequence shown here is derived from an EMBL/GenBank/DDBJ whole genome shotgun (WGS) entry which is preliminary data.</text>
</comment>
<organism evidence="1 2">
    <name type="scientific">Caerostris extrusa</name>
    <name type="common">Bark spider</name>
    <name type="synonym">Caerostris bankana</name>
    <dbReference type="NCBI Taxonomy" id="172846"/>
    <lineage>
        <taxon>Eukaryota</taxon>
        <taxon>Metazoa</taxon>
        <taxon>Ecdysozoa</taxon>
        <taxon>Arthropoda</taxon>
        <taxon>Chelicerata</taxon>
        <taxon>Arachnida</taxon>
        <taxon>Araneae</taxon>
        <taxon>Araneomorphae</taxon>
        <taxon>Entelegynae</taxon>
        <taxon>Araneoidea</taxon>
        <taxon>Araneidae</taxon>
        <taxon>Caerostris</taxon>
    </lineage>
</organism>
<keyword evidence="2" id="KW-1185">Reference proteome</keyword>
<proteinExistence type="predicted"/>
<protein>
    <submittedName>
        <fullName evidence="1">Uncharacterized protein</fullName>
    </submittedName>
</protein>
<dbReference type="AlphaFoldDB" id="A0AAV4NJV0"/>
<accession>A0AAV4NJV0</accession>
<name>A0AAV4NJV0_CAEEX</name>